<protein>
    <submittedName>
        <fullName evidence="1">Uncharacterized protein</fullName>
    </submittedName>
</protein>
<dbReference type="EMBL" id="CM044706">
    <property type="protein sequence ID" value="KAI5660187.1"/>
    <property type="molecule type" value="Genomic_DNA"/>
</dbReference>
<dbReference type="Proteomes" id="UP001060085">
    <property type="component" value="Linkage Group LG06"/>
</dbReference>
<keyword evidence="2" id="KW-1185">Reference proteome</keyword>
<proteinExistence type="predicted"/>
<accession>A0ACC0AIB3</accession>
<sequence>MRRGVDESSTAEQSPPRTAIKRKGSRLVEHHIRKKGKLIISETEIEETSKSLTLNSCSSTTTTFSSHIYRNTNYSSYADTNHAHKKHHHKRRKPKLATEFEHRQWNNSTLDLSSYKDRVIFVSYNILGVENASKHPDLYRKVSPKYMDWDYRKQLLRKEIKDYKAGIMCLQEVDRFDDLGNLLRKDGFRGVYKARTGDACDGCAIFWKYKQFSLLHEESIEFQSFGLRNNVAQLCVFKTKQNQSNPRTNSQASRSKSSQTFVVGNIHVLFNPSRGDIKLGQMRLFLEKAQKLSQEWGSIPVVLTGDLNSMPQSAIYQFLASSELDIFLHDRRQLSGQICPSDYPVFQSRSTHAARFFMSKKPFVHKWSDEELMLASGSGDAYLRHQLKLHSAYVGVPGSSRTRDNFGEPLATSFHSKFMGTVDYIWHTADLVPVRVLELLPINTLRKMGGLPNKKWGSDHLALVCELAFTNHSIAAE</sequence>
<gene>
    <name evidence="1" type="ORF">M9H77_28980</name>
</gene>
<reference evidence="2" key="1">
    <citation type="journal article" date="2023" name="Nat. Plants">
        <title>Single-cell RNA sequencing provides a high-resolution roadmap for understanding the multicellular compartmentation of specialized metabolism.</title>
        <authorList>
            <person name="Sun S."/>
            <person name="Shen X."/>
            <person name="Li Y."/>
            <person name="Li Y."/>
            <person name="Wang S."/>
            <person name="Li R."/>
            <person name="Zhang H."/>
            <person name="Shen G."/>
            <person name="Guo B."/>
            <person name="Wei J."/>
            <person name="Xu J."/>
            <person name="St-Pierre B."/>
            <person name="Chen S."/>
            <person name="Sun C."/>
        </authorList>
    </citation>
    <scope>NUCLEOTIDE SEQUENCE [LARGE SCALE GENOMIC DNA]</scope>
</reference>
<comment type="caution">
    <text evidence="1">The sequence shown here is derived from an EMBL/GenBank/DDBJ whole genome shotgun (WGS) entry which is preliminary data.</text>
</comment>
<name>A0ACC0AIB3_CATRO</name>
<organism evidence="1 2">
    <name type="scientific">Catharanthus roseus</name>
    <name type="common">Madagascar periwinkle</name>
    <name type="synonym">Vinca rosea</name>
    <dbReference type="NCBI Taxonomy" id="4058"/>
    <lineage>
        <taxon>Eukaryota</taxon>
        <taxon>Viridiplantae</taxon>
        <taxon>Streptophyta</taxon>
        <taxon>Embryophyta</taxon>
        <taxon>Tracheophyta</taxon>
        <taxon>Spermatophyta</taxon>
        <taxon>Magnoliopsida</taxon>
        <taxon>eudicotyledons</taxon>
        <taxon>Gunneridae</taxon>
        <taxon>Pentapetalae</taxon>
        <taxon>asterids</taxon>
        <taxon>lamiids</taxon>
        <taxon>Gentianales</taxon>
        <taxon>Apocynaceae</taxon>
        <taxon>Rauvolfioideae</taxon>
        <taxon>Vinceae</taxon>
        <taxon>Catharanthinae</taxon>
        <taxon>Catharanthus</taxon>
    </lineage>
</organism>
<evidence type="ECO:0000313" key="1">
    <source>
        <dbReference type="EMBL" id="KAI5660187.1"/>
    </source>
</evidence>
<evidence type="ECO:0000313" key="2">
    <source>
        <dbReference type="Proteomes" id="UP001060085"/>
    </source>
</evidence>